<dbReference type="Pfam" id="PF03359">
    <property type="entry name" value="GKAP"/>
    <property type="match status" value="1"/>
</dbReference>
<dbReference type="PANTHER" id="PTHR12353:SF1">
    <property type="entry name" value="DISKS LARGE-ASSOCIATED PROTEIN 5"/>
    <property type="match status" value="1"/>
</dbReference>
<reference evidence="4" key="1">
    <citation type="submission" date="2011-02" db="EMBL/GenBank/DDBJ databases">
        <title>The Genome Sequence of Capsaspora owczarzaki ATCC 30864.</title>
        <authorList>
            <person name="Russ C."/>
            <person name="Cuomo C."/>
            <person name="Burger G."/>
            <person name="Gray M.W."/>
            <person name="Holland P.W.H."/>
            <person name="King N."/>
            <person name="Lang F.B.F."/>
            <person name="Roger A.J."/>
            <person name="Ruiz-Trillo I."/>
            <person name="Young S.K."/>
            <person name="Zeng Q."/>
            <person name="Gargeya S."/>
            <person name="Alvarado L."/>
            <person name="Berlin A."/>
            <person name="Chapman S.B."/>
            <person name="Chen Z."/>
            <person name="Freedman E."/>
            <person name="Gellesch M."/>
            <person name="Goldberg J."/>
            <person name="Griggs A."/>
            <person name="Gujja S."/>
            <person name="Heilman E."/>
            <person name="Heiman D."/>
            <person name="Howarth C."/>
            <person name="Mehta T."/>
            <person name="Neiman D."/>
            <person name="Pearson M."/>
            <person name="Roberts A."/>
            <person name="Saif S."/>
            <person name="Shea T."/>
            <person name="Shenoy N."/>
            <person name="Sisk P."/>
            <person name="Stolte C."/>
            <person name="Sykes S."/>
            <person name="White J."/>
            <person name="Yandava C."/>
            <person name="Haas B."/>
            <person name="Nusbaum C."/>
            <person name="Birren B."/>
        </authorList>
    </citation>
    <scope>NUCLEOTIDE SEQUENCE</scope>
    <source>
        <strain evidence="4">ATCC 30864</strain>
    </source>
</reference>
<proteinExistence type="inferred from homology"/>
<feature type="compositionally biased region" description="Low complexity" evidence="2">
    <location>
        <begin position="302"/>
        <end position="315"/>
    </location>
</feature>
<dbReference type="STRING" id="595528.A0A0D2URU0"/>
<dbReference type="InterPro" id="IPR005026">
    <property type="entry name" value="SAPAP"/>
</dbReference>
<protein>
    <submittedName>
        <fullName evidence="3">Uncharacterized protein</fullName>
    </submittedName>
</protein>
<feature type="compositionally biased region" description="Low complexity" evidence="2">
    <location>
        <begin position="442"/>
        <end position="455"/>
    </location>
</feature>
<evidence type="ECO:0000313" key="3">
    <source>
        <dbReference type="EMBL" id="KJE97676.1"/>
    </source>
</evidence>
<keyword evidence="4" id="KW-1185">Reference proteome</keyword>
<feature type="region of interest" description="Disordered" evidence="2">
    <location>
        <begin position="20"/>
        <end position="137"/>
    </location>
</feature>
<feature type="compositionally biased region" description="Polar residues" evidence="2">
    <location>
        <begin position="24"/>
        <end position="38"/>
    </location>
</feature>
<organism evidence="3 4">
    <name type="scientific">Capsaspora owczarzaki (strain ATCC 30864)</name>
    <dbReference type="NCBI Taxonomy" id="595528"/>
    <lineage>
        <taxon>Eukaryota</taxon>
        <taxon>Filasterea</taxon>
        <taxon>Capsaspora</taxon>
    </lineage>
</organism>
<name>A0A0D2URU0_CAPO3</name>
<feature type="compositionally biased region" description="Polar residues" evidence="2">
    <location>
        <begin position="128"/>
        <end position="137"/>
    </location>
</feature>
<dbReference type="GO" id="GO:0023052">
    <property type="term" value="P:signaling"/>
    <property type="evidence" value="ECO:0007669"/>
    <property type="project" value="InterPro"/>
</dbReference>
<dbReference type="PANTHER" id="PTHR12353">
    <property type="entry name" value="DISKS LARGE-ASSOCIATED PROTEIN DAP SAP90/PSD-95-ASSOCIATED PROTEIN"/>
    <property type="match status" value="1"/>
</dbReference>
<dbReference type="OrthoDB" id="10023951at2759"/>
<feature type="compositionally biased region" description="Low complexity" evidence="2">
    <location>
        <begin position="588"/>
        <end position="609"/>
    </location>
</feature>
<feature type="compositionally biased region" description="Polar residues" evidence="2">
    <location>
        <begin position="255"/>
        <end position="270"/>
    </location>
</feature>
<feature type="region of interest" description="Disordered" evidence="2">
    <location>
        <begin position="684"/>
        <end position="723"/>
    </location>
</feature>
<dbReference type="eggNOG" id="KOG3971">
    <property type="taxonomic scope" value="Eukaryota"/>
</dbReference>
<dbReference type="Proteomes" id="UP000008743">
    <property type="component" value="Unassembled WGS sequence"/>
</dbReference>
<evidence type="ECO:0000256" key="2">
    <source>
        <dbReference type="SAM" id="MobiDB-lite"/>
    </source>
</evidence>
<dbReference type="EMBL" id="KE346375">
    <property type="protein sequence ID" value="KJE97676.1"/>
    <property type="molecule type" value="Genomic_DNA"/>
</dbReference>
<dbReference type="InParanoid" id="A0A0D2URU0"/>
<accession>A0A0D2URU0</accession>
<gene>
    <name evidence="3" type="ORF">CAOG_007783</name>
</gene>
<feature type="compositionally biased region" description="Low complexity" evidence="2">
    <location>
        <begin position="409"/>
        <end position="434"/>
    </location>
</feature>
<evidence type="ECO:0000256" key="1">
    <source>
        <dbReference type="ARBA" id="ARBA00008839"/>
    </source>
</evidence>
<evidence type="ECO:0000313" key="4">
    <source>
        <dbReference type="Proteomes" id="UP000008743"/>
    </source>
</evidence>
<dbReference type="AlphaFoldDB" id="A0A0D2URU0"/>
<feature type="compositionally biased region" description="Low complexity" evidence="2">
    <location>
        <begin position="97"/>
        <end position="119"/>
    </location>
</feature>
<feature type="compositionally biased region" description="Low complexity" evidence="2">
    <location>
        <begin position="59"/>
        <end position="72"/>
    </location>
</feature>
<feature type="compositionally biased region" description="Polar residues" evidence="2">
    <location>
        <begin position="707"/>
        <end position="723"/>
    </location>
</feature>
<feature type="region of interest" description="Disordered" evidence="2">
    <location>
        <begin position="569"/>
        <end position="609"/>
    </location>
</feature>
<feature type="region of interest" description="Disordered" evidence="2">
    <location>
        <begin position="231"/>
        <end position="324"/>
    </location>
</feature>
<sequence length="723" mass="74868">MSQAENGALRMTRSRARALATIADANTDNAKPSATASASAVKPATNARKPANPSKNDKSSASTSTAVAAVAVPEPRTRATRAAAKAESVIESKPVITTARRSTKATTTNATSASASTAADNEPKSRRTTAASKRAQASSVIIEPTPLTPAAPAPAAPVVLASDIDSVAQQVAQLEVTPRKRNPVCYRAPESLSPEPSSTMLVVEPSMYELVLPANGAFGIADDIAEDHARLPQEEVSRDEFVTPMDLEADERSSSSDNGSAENATHQSSHGGLGLNESMDETVSGLLSMPATPPARVSAAQASSSPLSGRRPLSAFRHSTVASSSSAGPLAAASRLGTPMRVPMTPAVLTEPRWTPRTTTRRVDPAVDLIAALKVVTLSDAPVALFPASRSVPGPGALVAATDGDDTKSAATQPASTATETSTTAATAASTSSAEKSEEPATESAAGSSAAPSADSEVKDGHYWRNVMQSCKNKLAAHCAEWEAYRAEHPELTDDSLGSIIAAIGQANLLMNKRFPQYAGLCQASIDQSGELKTHASDLAGFWEVIYIQVENIYDRFEQLVKLRDNNWQELEPPKPKTSGAPKRPIVSAASRKPATASSAASTSGEAASSAASTKAAAAEASREAARARLAAAKAAMKKGGAPDANVLTVSLEGFRSSPRSAARKRMAGAAVAMDAEAEVAPLLEDAAQPKNTDKATGIPREHQLDLPSTPTRKSGRNTPSKQ</sequence>
<feature type="compositionally biased region" description="Basic and acidic residues" evidence="2">
    <location>
        <begin position="231"/>
        <end position="241"/>
    </location>
</feature>
<comment type="similarity">
    <text evidence="1">Belongs to the SAPAP family.</text>
</comment>
<feature type="region of interest" description="Disordered" evidence="2">
    <location>
        <begin position="397"/>
        <end position="457"/>
    </location>
</feature>